<sequence>MKFKIEKNPKVELLQKPTAKNYAEHLTLKSEINSKIEEIKAALPEVCKPFAKRVGAWIWIEKPLGFDFSAKDQGKLRKLGFHFNPKRNAWQNPCGIETKKSYHDPRKKYGVLDLFKGVKTSYTELVKEEKPELGESSAPF</sequence>
<organism evidence="1">
    <name type="scientific">viral metagenome</name>
    <dbReference type="NCBI Taxonomy" id="1070528"/>
    <lineage>
        <taxon>unclassified sequences</taxon>
        <taxon>metagenomes</taxon>
        <taxon>organismal metagenomes</taxon>
    </lineage>
</organism>
<name>A0A6M3XXC7_9ZZZZ</name>
<evidence type="ECO:0000313" key="1">
    <source>
        <dbReference type="EMBL" id="QJI02547.1"/>
    </source>
</evidence>
<dbReference type="AlphaFoldDB" id="A0A6M3XXC7"/>
<accession>A0A6M3XXC7</accession>
<reference evidence="1" key="1">
    <citation type="submission" date="2020-03" db="EMBL/GenBank/DDBJ databases">
        <title>The deep terrestrial virosphere.</title>
        <authorList>
            <person name="Holmfeldt K."/>
            <person name="Nilsson E."/>
            <person name="Simone D."/>
            <person name="Lopez-Fernandez M."/>
            <person name="Wu X."/>
            <person name="de Brujin I."/>
            <person name="Lundin D."/>
            <person name="Andersson A."/>
            <person name="Bertilsson S."/>
            <person name="Dopson M."/>
        </authorList>
    </citation>
    <scope>NUCLEOTIDE SEQUENCE</scope>
    <source>
        <strain evidence="1">TM448B03322</strain>
    </source>
</reference>
<protein>
    <submittedName>
        <fullName evidence="1">Uncharacterized protein</fullName>
    </submittedName>
</protein>
<dbReference type="EMBL" id="MT145010">
    <property type="protein sequence ID" value="QJI02547.1"/>
    <property type="molecule type" value="Genomic_DNA"/>
</dbReference>
<gene>
    <name evidence="1" type="ORF">TM448B03322_0014</name>
</gene>
<proteinExistence type="predicted"/>